<dbReference type="Pfam" id="PF01648">
    <property type="entry name" value="ACPS"/>
    <property type="match status" value="1"/>
</dbReference>
<keyword evidence="15" id="KW-1185">Reference proteome</keyword>
<evidence type="ECO:0000313" key="13">
    <source>
        <dbReference type="EMBL" id="CAF1137069.1"/>
    </source>
</evidence>
<evidence type="ECO:0000256" key="7">
    <source>
        <dbReference type="ARBA" id="ARBA00048641"/>
    </source>
</evidence>
<dbReference type="GO" id="GO:0019878">
    <property type="term" value="P:lysine biosynthetic process via aminoadipic acid"/>
    <property type="evidence" value="ECO:0007669"/>
    <property type="project" value="TreeGrafter"/>
</dbReference>
<evidence type="ECO:0000256" key="8">
    <source>
        <dbReference type="ARBA" id="ARBA00048794"/>
    </source>
</evidence>
<dbReference type="OrthoDB" id="26719at2759"/>
<evidence type="ECO:0000256" key="4">
    <source>
        <dbReference type="ARBA" id="ARBA00022679"/>
    </source>
</evidence>
<dbReference type="Pfam" id="PF22624">
    <property type="entry name" value="AASDHPPT_N"/>
    <property type="match status" value="1"/>
</dbReference>
<dbReference type="InterPro" id="IPR037143">
    <property type="entry name" value="4-PPantetheinyl_Trfase_dom_sf"/>
</dbReference>
<dbReference type="InterPro" id="IPR008278">
    <property type="entry name" value="4-PPantetheinyl_Trfase_dom"/>
</dbReference>
<comment type="similarity">
    <text evidence="1">Belongs to the P-Pant transferase superfamily. AcpS family.</text>
</comment>
<dbReference type="EMBL" id="CAJOAX010000767">
    <property type="protein sequence ID" value="CAF3647479.1"/>
    <property type="molecule type" value="Genomic_DNA"/>
</dbReference>
<dbReference type="EMBL" id="CAJNOH010000148">
    <property type="protein sequence ID" value="CAF0907293.1"/>
    <property type="molecule type" value="Genomic_DNA"/>
</dbReference>
<gene>
    <name evidence="13" type="ORF">JXQ802_LOCUS21012</name>
    <name evidence="14" type="ORF">OTI717_LOCUS9179</name>
    <name evidence="11" type="ORF">PYM288_LOCUS9828</name>
    <name evidence="12" type="ORF">RFH988_LOCUS20892</name>
</gene>
<evidence type="ECO:0000313" key="12">
    <source>
        <dbReference type="EMBL" id="CAF1131499.1"/>
    </source>
</evidence>
<proteinExistence type="inferred from homology"/>
<evidence type="ECO:0000256" key="2">
    <source>
        <dbReference type="ARBA" id="ARBA00013172"/>
    </source>
</evidence>
<dbReference type="InterPro" id="IPR055066">
    <property type="entry name" value="AASDHPPT_N"/>
</dbReference>
<reference evidence="13" key="1">
    <citation type="submission" date="2021-02" db="EMBL/GenBank/DDBJ databases">
        <authorList>
            <person name="Nowell W R."/>
        </authorList>
    </citation>
    <scope>NUCLEOTIDE SEQUENCE</scope>
</reference>
<evidence type="ECO:0000313" key="11">
    <source>
        <dbReference type="EMBL" id="CAF0907293.1"/>
    </source>
</evidence>
<dbReference type="GO" id="GO:0008897">
    <property type="term" value="F:holo-[acyl-carrier-protein] synthase activity"/>
    <property type="evidence" value="ECO:0007669"/>
    <property type="project" value="UniProtKB-EC"/>
</dbReference>
<accession>A0A814RPL2</accession>
<dbReference type="Gene3D" id="3.90.470.20">
    <property type="entry name" value="4'-phosphopantetheinyl transferase domain"/>
    <property type="match status" value="2"/>
</dbReference>
<dbReference type="GO" id="GO:0005829">
    <property type="term" value="C:cytosol"/>
    <property type="evidence" value="ECO:0007669"/>
    <property type="project" value="TreeGrafter"/>
</dbReference>
<feature type="domain" description="4'-phosphopantetheinyl transferase" evidence="9">
    <location>
        <begin position="106"/>
        <end position="202"/>
    </location>
</feature>
<evidence type="ECO:0000256" key="5">
    <source>
        <dbReference type="ARBA" id="ARBA00030484"/>
    </source>
</evidence>
<evidence type="ECO:0000259" key="10">
    <source>
        <dbReference type="Pfam" id="PF22624"/>
    </source>
</evidence>
<evidence type="ECO:0000313" key="15">
    <source>
        <dbReference type="Proteomes" id="UP000663870"/>
    </source>
</evidence>
<organism evidence="13 15">
    <name type="scientific">Rotaria sordida</name>
    <dbReference type="NCBI Taxonomy" id="392033"/>
    <lineage>
        <taxon>Eukaryota</taxon>
        <taxon>Metazoa</taxon>
        <taxon>Spiralia</taxon>
        <taxon>Gnathifera</taxon>
        <taxon>Rotifera</taxon>
        <taxon>Eurotatoria</taxon>
        <taxon>Bdelloidea</taxon>
        <taxon>Philodinida</taxon>
        <taxon>Philodinidae</taxon>
        <taxon>Rotaria</taxon>
    </lineage>
</organism>
<dbReference type="PANTHER" id="PTHR12215">
    <property type="entry name" value="PHOSPHOPANTETHEINE TRANSFERASE"/>
    <property type="match status" value="1"/>
</dbReference>
<dbReference type="EMBL" id="CAJNOL010000610">
    <property type="protein sequence ID" value="CAF1137069.1"/>
    <property type="molecule type" value="Genomic_DNA"/>
</dbReference>
<comment type="catalytic activity">
    <reaction evidence="8">
        <text>apo-[ACP] + acetyl-CoA = acetyl-[ACP] + adenosine 3',5'-bisphosphate + H(+)</text>
        <dbReference type="Rhea" id="RHEA:46564"/>
        <dbReference type="Rhea" id="RHEA-COMP:9621"/>
        <dbReference type="Rhea" id="RHEA-COMP:9690"/>
        <dbReference type="ChEBI" id="CHEBI:15378"/>
        <dbReference type="ChEBI" id="CHEBI:29999"/>
        <dbReference type="ChEBI" id="CHEBI:57288"/>
        <dbReference type="ChEBI" id="CHEBI:58343"/>
        <dbReference type="ChEBI" id="CHEBI:78446"/>
    </reaction>
    <physiologicalReaction direction="left-to-right" evidence="8">
        <dbReference type="Rhea" id="RHEA:46565"/>
    </physiologicalReaction>
</comment>
<dbReference type="PANTHER" id="PTHR12215:SF10">
    <property type="entry name" value="L-AMINOADIPATE-SEMIALDEHYDE DEHYDROGENASE-PHOSPHOPANTETHEINYL TRANSFERASE"/>
    <property type="match status" value="1"/>
</dbReference>
<feature type="domain" description="4'-phosphopantetheinyl transferase N-terminal" evidence="10">
    <location>
        <begin position="10"/>
        <end position="101"/>
    </location>
</feature>
<evidence type="ECO:0000256" key="1">
    <source>
        <dbReference type="ARBA" id="ARBA00006195"/>
    </source>
</evidence>
<evidence type="ECO:0000313" key="14">
    <source>
        <dbReference type="EMBL" id="CAF3647479.1"/>
    </source>
</evidence>
<dbReference type="EC" id="2.7.8.7" evidence="2"/>
<dbReference type="Proteomes" id="UP000663854">
    <property type="component" value="Unassembled WGS sequence"/>
</dbReference>
<comment type="caution">
    <text evidence="13">The sequence shown here is derived from an EMBL/GenBank/DDBJ whole genome shotgun (WGS) entry which is preliminary data.</text>
</comment>
<dbReference type="Proteomes" id="UP000663870">
    <property type="component" value="Unassembled WGS sequence"/>
</dbReference>
<dbReference type="SUPFAM" id="SSF56214">
    <property type="entry name" value="4'-phosphopantetheinyl transferase"/>
    <property type="match status" value="2"/>
</dbReference>
<evidence type="ECO:0000256" key="6">
    <source>
        <dbReference type="ARBA" id="ARBA00033443"/>
    </source>
</evidence>
<dbReference type="Proteomes" id="UP000663882">
    <property type="component" value="Unassembled WGS sequence"/>
</dbReference>
<comment type="catalytic activity">
    <reaction evidence="7">
        <text>apo-[ACP] + CoA = holo-[ACP] + adenosine 3',5'-bisphosphate + H(+)</text>
        <dbReference type="Rhea" id="RHEA:12068"/>
        <dbReference type="Rhea" id="RHEA-COMP:9685"/>
        <dbReference type="Rhea" id="RHEA-COMP:9690"/>
        <dbReference type="ChEBI" id="CHEBI:15378"/>
        <dbReference type="ChEBI" id="CHEBI:29999"/>
        <dbReference type="ChEBI" id="CHEBI:57287"/>
        <dbReference type="ChEBI" id="CHEBI:58343"/>
        <dbReference type="ChEBI" id="CHEBI:64479"/>
        <dbReference type="EC" id="2.7.8.7"/>
    </reaction>
    <physiologicalReaction direction="left-to-right" evidence="7">
        <dbReference type="Rhea" id="RHEA:12069"/>
    </physiologicalReaction>
</comment>
<evidence type="ECO:0000256" key="3">
    <source>
        <dbReference type="ARBA" id="ARBA00016301"/>
    </source>
</evidence>
<sequence length="280" mass="33659">MYRYYINCNNWKPTRDEWIYATRCIIKTEVERIDRFIFQRDAKFALAGQLLIRYLLSQAFQRKSSSFQIQRTERGRPFIESTPKFDFNLSHHNQLVCIAGTFDGQIGCDTMEYRINSESKESIESLTNLLRREFTKNEYDFILNKSKDEKIRFCNFHRLWCLKESYVKWLGYGIGFTLSRLNFCIETDNFDENHPQQVISNTKLELDNKLIDEKLRFDEQIIYLQDNEQQIITLCLSNKNTCQPFIELTIDDILKGCTPLDENEHDEEKWWNNFQQKRLK</sequence>
<dbReference type="AlphaFoldDB" id="A0A814RPL2"/>
<name>A0A814RPL2_9BILA</name>
<dbReference type="EMBL" id="CAJNOO010001304">
    <property type="protein sequence ID" value="CAF1131499.1"/>
    <property type="molecule type" value="Genomic_DNA"/>
</dbReference>
<protein>
    <recommendedName>
        <fullName evidence="3">L-aminoadipate-semialdehyde dehydrogenase-phosphopantetheinyl transferase</fullName>
        <ecNumber evidence="2">2.7.8.7</ecNumber>
    </recommendedName>
    <alternativeName>
        <fullName evidence="5">4'-phosphopantetheinyl transferase</fullName>
    </alternativeName>
    <alternativeName>
        <fullName evidence="6">Alpha-aminoadipic semialdehyde dehydrogenase-phosphopantetheinyl transferase</fullName>
    </alternativeName>
</protein>
<keyword evidence="4" id="KW-0808">Transferase</keyword>
<dbReference type="InterPro" id="IPR050559">
    <property type="entry name" value="P-Pant_transferase_sf"/>
</dbReference>
<dbReference type="Proteomes" id="UP000663823">
    <property type="component" value="Unassembled WGS sequence"/>
</dbReference>
<dbReference type="GO" id="GO:0000287">
    <property type="term" value="F:magnesium ion binding"/>
    <property type="evidence" value="ECO:0007669"/>
    <property type="project" value="InterPro"/>
</dbReference>
<evidence type="ECO:0000259" key="9">
    <source>
        <dbReference type="Pfam" id="PF01648"/>
    </source>
</evidence>